<dbReference type="Proteomes" id="UP000053558">
    <property type="component" value="Unassembled WGS sequence"/>
</dbReference>
<feature type="region of interest" description="Disordered" evidence="1">
    <location>
        <begin position="722"/>
        <end position="831"/>
    </location>
</feature>
<feature type="region of interest" description="Disordered" evidence="1">
    <location>
        <begin position="1"/>
        <end position="223"/>
    </location>
</feature>
<dbReference type="OrthoDB" id="2804750at2759"/>
<feature type="compositionally biased region" description="Low complexity" evidence="1">
    <location>
        <begin position="344"/>
        <end position="365"/>
    </location>
</feature>
<dbReference type="OMA" id="HEKERGM"/>
<comment type="caution">
    <text evidence="2">The sequence shown here is derived from an EMBL/GenBank/DDBJ whole genome shotgun (WGS) entry which is preliminary data.</text>
</comment>
<gene>
    <name evidence="2" type="ORF">CONPUDRAFT_137981</name>
</gene>
<dbReference type="RefSeq" id="XP_007770094.1">
    <property type="nucleotide sequence ID" value="XM_007771904.1"/>
</dbReference>
<dbReference type="AlphaFoldDB" id="A0A5M3MKZ8"/>
<proteinExistence type="predicted"/>
<evidence type="ECO:0000256" key="1">
    <source>
        <dbReference type="SAM" id="MobiDB-lite"/>
    </source>
</evidence>
<dbReference type="GeneID" id="19201114"/>
<organism evidence="2 3">
    <name type="scientific">Coniophora puteana (strain RWD-64-598)</name>
    <name type="common">Brown rot fungus</name>
    <dbReference type="NCBI Taxonomy" id="741705"/>
    <lineage>
        <taxon>Eukaryota</taxon>
        <taxon>Fungi</taxon>
        <taxon>Dikarya</taxon>
        <taxon>Basidiomycota</taxon>
        <taxon>Agaricomycotina</taxon>
        <taxon>Agaricomycetes</taxon>
        <taxon>Agaricomycetidae</taxon>
        <taxon>Boletales</taxon>
        <taxon>Coniophorineae</taxon>
        <taxon>Coniophoraceae</taxon>
        <taxon>Coniophora</taxon>
    </lineage>
</organism>
<evidence type="ECO:0000313" key="3">
    <source>
        <dbReference type="Proteomes" id="UP000053558"/>
    </source>
</evidence>
<feature type="compositionally biased region" description="Polar residues" evidence="1">
    <location>
        <begin position="77"/>
        <end position="109"/>
    </location>
</feature>
<feature type="compositionally biased region" description="Polar residues" evidence="1">
    <location>
        <begin position="677"/>
        <end position="696"/>
    </location>
</feature>
<reference evidence="3" key="1">
    <citation type="journal article" date="2012" name="Science">
        <title>The Paleozoic origin of enzymatic lignin decomposition reconstructed from 31 fungal genomes.</title>
        <authorList>
            <person name="Floudas D."/>
            <person name="Binder M."/>
            <person name="Riley R."/>
            <person name="Barry K."/>
            <person name="Blanchette R.A."/>
            <person name="Henrissat B."/>
            <person name="Martinez A.T."/>
            <person name="Otillar R."/>
            <person name="Spatafora J.W."/>
            <person name="Yadav J.S."/>
            <person name="Aerts A."/>
            <person name="Benoit I."/>
            <person name="Boyd A."/>
            <person name="Carlson A."/>
            <person name="Copeland A."/>
            <person name="Coutinho P.M."/>
            <person name="de Vries R.P."/>
            <person name="Ferreira P."/>
            <person name="Findley K."/>
            <person name="Foster B."/>
            <person name="Gaskell J."/>
            <person name="Glotzer D."/>
            <person name="Gorecki P."/>
            <person name="Heitman J."/>
            <person name="Hesse C."/>
            <person name="Hori C."/>
            <person name="Igarashi K."/>
            <person name="Jurgens J.A."/>
            <person name="Kallen N."/>
            <person name="Kersten P."/>
            <person name="Kohler A."/>
            <person name="Kuees U."/>
            <person name="Kumar T.K.A."/>
            <person name="Kuo A."/>
            <person name="LaButti K."/>
            <person name="Larrondo L.F."/>
            <person name="Lindquist E."/>
            <person name="Ling A."/>
            <person name="Lombard V."/>
            <person name="Lucas S."/>
            <person name="Lundell T."/>
            <person name="Martin R."/>
            <person name="McLaughlin D.J."/>
            <person name="Morgenstern I."/>
            <person name="Morin E."/>
            <person name="Murat C."/>
            <person name="Nagy L.G."/>
            <person name="Nolan M."/>
            <person name="Ohm R.A."/>
            <person name="Patyshakuliyeva A."/>
            <person name="Rokas A."/>
            <person name="Ruiz-Duenas F.J."/>
            <person name="Sabat G."/>
            <person name="Salamov A."/>
            <person name="Samejima M."/>
            <person name="Schmutz J."/>
            <person name="Slot J.C."/>
            <person name="St John F."/>
            <person name="Stenlid J."/>
            <person name="Sun H."/>
            <person name="Sun S."/>
            <person name="Syed K."/>
            <person name="Tsang A."/>
            <person name="Wiebenga A."/>
            <person name="Young D."/>
            <person name="Pisabarro A."/>
            <person name="Eastwood D.C."/>
            <person name="Martin F."/>
            <person name="Cullen D."/>
            <person name="Grigoriev I.V."/>
            <person name="Hibbett D.S."/>
        </authorList>
    </citation>
    <scope>NUCLEOTIDE SEQUENCE [LARGE SCALE GENOMIC DNA]</scope>
    <source>
        <strain evidence="3">RWD-64-598 SS2</strain>
    </source>
</reference>
<feature type="compositionally biased region" description="Basic residues" evidence="1">
    <location>
        <begin position="169"/>
        <end position="178"/>
    </location>
</feature>
<feature type="compositionally biased region" description="Basic and acidic residues" evidence="1">
    <location>
        <begin position="640"/>
        <end position="658"/>
    </location>
</feature>
<feature type="compositionally biased region" description="Polar residues" evidence="1">
    <location>
        <begin position="321"/>
        <end position="330"/>
    </location>
</feature>
<feature type="compositionally biased region" description="Polar residues" evidence="1">
    <location>
        <begin position="295"/>
        <end position="304"/>
    </location>
</feature>
<feature type="compositionally biased region" description="Low complexity" evidence="1">
    <location>
        <begin position="272"/>
        <end position="288"/>
    </location>
</feature>
<feature type="compositionally biased region" description="Pro residues" evidence="1">
    <location>
        <begin position="438"/>
        <end position="451"/>
    </location>
</feature>
<name>A0A5M3MKZ8_CONPW</name>
<keyword evidence="3" id="KW-1185">Reference proteome</keyword>
<feature type="compositionally biased region" description="Low complexity" evidence="1">
    <location>
        <begin position="126"/>
        <end position="145"/>
    </location>
</feature>
<accession>A0A5M3MKZ8</accession>
<feature type="region of interest" description="Disordered" evidence="1">
    <location>
        <begin position="617"/>
        <end position="705"/>
    </location>
</feature>
<feature type="compositionally biased region" description="Polar residues" evidence="1">
    <location>
        <begin position="29"/>
        <end position="43"/>
    </location>
</feature>
<feature type="compositionally biased region" description="Low complexity" evidence="1">
    <location>
        <begin position="452"/>
        <end position="468"/>
    </location>
</feature>
<protein>
    <submittedName>
        <fullName evidence="2">Uncharacterized protein</fullName>
    </submittedName>
</protein>
<feature type="compositionally biased region" description="Basic and acidic residues" evidence="1">
    <location>
        <begin position="819"/>
        <end position="831"/>
    </location>
</feature>
<feature type="compositionally biased region" description="Low complexity" evidence="1">
    <location>
        <begin position="736"/>
        <end position="780"/>
    </location>
</feature>
<feature type="compositionally biased region" description="Basic and acidic residues" evidence="1">
    <location>
        <begin position="783"/>
        <end position="801"/>
    </location>
</feature>
<feature type="compositionally biased region" description="Low complexity" evidence="1">
    <location>
        <begin position="512"/>
        <end position="530"/>
    </location>
</feature>
<feature type="compositionally biased region" description="Polar residues" evidence="1">
    <location>
        <begin position="426"/>
        <end position="435"/>
    </location>
</feature>
<feature type="compositionally biased region" description="Basic and acidic residues" evidence="1">
    <location>
        <begin position="305"/>
        <end position="315"/>
    </location>
</feature>
<feature type="compositionally biased region" description="Basic and acidic residues" evidence="1">
    <location>
        <begin position="208"/>
        <end position="218"/>
    </location>
</feature>
<sequence length="844" mass="89082">MTGIPQMRARSGLKTPDASEPPRPHEARSPNTKLAPNATSSGATDHHEKPKASALPKTRRSMLPFIGRKKIGGLPSAASSQTQLSAKMPPQASSIPATASDSISRSASVGNGLLKAAPRSKDSARKSSASTSSPSPTLASALSTPSSPPPPSPQMPSAFFGSKFAAHFTHTKSRRSRLRSTVAAENSQSTPPPTNNTSSTHIANLSFESRRASKERPSALHPIRNVPVVQREFPMEEYTDLFVVPFSELHGKPPQATKPPSKVAQIPPSPTIPSAAAGPSSASASKPPTGIPQVVRTSQSSAERSSTRISREPAFRGETAASLSKRTSGSMRIPRALPSPTIPTTPHGTATAGAPSAGPSSSHDGMSARDRSRSPPQHTDRPEAQRTGAAKKAPSPSPAAVGGASPSNSASASSKASLKKPFISRRPSSFQNSAVAPSKPPSRPLPSPPPVGGTATPTPTPTLGSAGASQAASTLGGSVGPSASRGAAVRARPRASTISTPVDAVKENTKDASTSAGPSPSSPPSASSRPDNGNGAGTTPAGRPAVDFDPLSCLTVDEMRHLIHRQRLRHNELQDSIVRITRRHADEKGAMMKTIDELQKDLRRQAHEIEGLREIVFNQNQSQGRDRSDRGMEEEETDGVDAHVRSSQSQHEKERGMEGEASPTWGPRFDYVAGTRRASSPTRLQPGTRSRGSSPQRVDLNTGVSAERLRLDMEYLAKTEPALLQPHYYTQDRDAAPSSGASASSRSPISSTAALTLTPTTTSSLLDSIPEVVPSPSSSSKITRAERARAKEERRESRARCESLVAASLQGEEGDEEPERPSYERMEMKRKSVDDALQKLRLFG</sequence>
<evidence type="ECO:0000313" key="2">
    <source>
        <dbReference type="EMBL" id="EIW79736.1"/>
    </source>
</evidence>
<dbReference type="KEGG" id="cput:CONPUDRAFT_137981"/>
<feature type="region of interest" description="Disordered" evidence="1">
    <location>
        <begin position="249"/>
        <end position="547"/>
    </location>
</feature>
<feature type="compositionally biased region" description="Low complexity" evidence="1">
    <location>
        <begin position="388"/>
        <end position="421"/>
    </location>
</feature>
<dbReference type="EMBL" id="JH711580">
    <property type="protein sequence ID" value="EIW79736.1"/>
    <property type="molecule type" value="Genomic_DNA"/>
</dbReference>
<feature type="compositionally biased region" description="Basic and acidic residues" evidence="1">
    <location>
        <begin position="366"/>
        <end position="384"/>
    </location>
</feature>